<gene>
    <name evidence="1" type="ORF">ACFONJ_21010</name>
</gene>
<dbReference type="Proteomes" id="UP001595735">
    <property type="component" value="Unassembled WGS sequence"/>
</dbReference>
<organism evidence="1 2">
    <name type="scientific">Chryseobacterium tructae</name>
    <dbReference type="NCBI Taxonomy" id="1037380"/>
    <lineage>
        <taxon>Bacteria</taxon>
        <taxon>Pseudomonadati</taxon>
        <taxon>Bacteroidota</taxon>
        <taxon>Flavobacteriia</taxon>
        <taxon>Flavobacteriales</taxon>
        <taxon>Weeksellaceae</taxon>
        <taxon>Chryseobacterium group</taxon>
        <taxon>Chryseobacterium</taxon>
    </lineage>
</organism>
<evidence type="ECO:0000313" key="1">
    <source>
        <dbReference type="EMBL" id="MFC3758469.1"/>
    </source>
</evidence>
<comment type="caution">
    <text evidence="1">The sequence shown here is derived from an EMBL/GenBank/DDBJ whole genome shotgun (WGS) entry which is preliminary data.</text>
</comment>
<evidence type="ECO:0008006" key="3">
    <source>
        <dbReference type="Google" id="ProtNLM"/>
    </source>
</evidence>
<dbReference type="EMBL" id="JBHRYO010000002">
    <property type="protein sequence ID" value="MFC3758469.1"/>
    <property type="molecule type" value="Genomic_DNA"/>
</dbReference>
<reference evidence="2" key="1">
    <citation type="journal article" date="2019" name="Int. J. Syst. Evol. Microbiol.">
        <title>The Global Catalogue of Microorganisms (GCM) 10K type strain sequencing project: providing services to taxonomists for standard genome sequencing and annotation.</title>
        <authorList>
            <consortium name="The Broad Institute Genomics Platform"/>
            <consortium name="The Broad Institute Genome Sequencing Center for Infectious Disease"/>
            <person name="Wu L."/>
            <person name="Ma J."/>
        </authorList>
    </citation>
    <scope>NUCLEOTIDE SEQUENCE [LARGE SCALE GENOMIC DNA]</scope>
    <source>
        <strain evidence="2">CECT 7798</strain>
    </source>
</reference>
<evidence type="ECO:0000313" key="2">
    <source>
        <dbReference type="Proteomes" id="UP001595735"/>
    </source>
</evidence>
<sequence>MKRISLLFIIVLLSCNKQESKGHLRNNKEITSLKNAPYNITDEGDGTKSNYDDLSPEFIKTEKKNIRPKKISISG</sequence>
<keyword evidence="2" id="KW-1185">Reference proteome</keyword>
<accession>A0ABV7Y341</accession>
<proteinExistence type="predicted"/>
<protein>
    <recommendedName>
        <fullName evidence="3">Lipoprotein</fullName>
    </recommendedName>
</protein>
<dbReference type="RefSeq" id="WP_290300360.1">
    <property type="nucleotide sequence ID" value="NZ_JAUFQR010000001.1"/>
</dbReference>
<dbReference type="PROSITE" id="PS51257">
    <property type="entry name" value="PROKAR_LIPOPROTEIN"/>
    <property type="match status" value="1"/>
</dbReference>
<name>A0ABV7Y341_9FLAO</name>